<dbReference type="InterPro" id="IPR051049">
    <property type="entry name" value="Dienelactone_hydrolase-like"/>
</dbReference>
<dbReference type="Gene3D" id="3.40.50.1820">
    <property type="entry name" value="alpha/beta hydrolase"/>
    <property type="match status" value="1"/>
</dbReference>
<dbReference type="RefSeq" id="WP_377549491.1">
    <property type="nucleotide sequence ID" value="NZ_JBHSBN010000018.1"/>
</dbReference>
<organism evidence="2 3">
    <name type="scientific">Micromonospora zhanjiangensis</name>
    <dbReference type="NCBI Taxonomy" id="1522057"/>
    <lineage>
        <taxon>Bacteria</taxon>
        <taxon>Bacillati</taxon>
        <taxon>Actinomycetota</taxon>
        <taxon>Actinomycetes</taxon>
        <taxon>Micromonosporales</taxon>
        <taxon>Micromonosporaceae</taxon>
        <taxon>Micromonospora</taxon>
    </lineage>
</organism>
<accession>A0ABV8KRV0</accession>
<keyword evidence="3" id="KW-1185">Reference proteome</keyword>
<dbReference type="GO" id="GO:0016787">
    <property type="term" value="F:hydrolase activity"/>
    <property type="evidence" value="ECO:0007669"/>
    <property type="project" value="UniProtKB-KW"/>
</dbReference>
<dbReference type="InterPro" id="IPR002925">
    <property type="entry name" value="Dienelactn_hydro"/>
</dbReference>
<evidence type="ECO:0000313" key="3">
    <source>
        <dbReference type="Proteomes" id="UP001595868"/>
    </source>
</evidence>
<comment type="caution">
    <text evidence="2">The sequence shown here is derived from an EMBL/GenBank/DDBJ whole genome shotgun (WGS) entry which is preliminary data.</text>
</comment>
<dbReference type="PANTHER" id="PTHR46623:SF6">
    <property type="entry name" value="ALPHA_BETA-HYDROLASES SUPERFAMILY PROTEIN"/>
    <property type="match status" value="1"/>
</dbReference>
<name>A0ABV8KRV0_9ACTN</name>
<dbReference type="EMBL" id="JBHSBN010000018">
    <property type="protein sequence ID" value="MFC4108789.1"/>
    <property type="molecule type" value="Genomic_DNA"/>
</dbReference>
<protein>
    <submittedName>
        <fullName evidence="2">Dienelactone hydrolase family protein</fullName>
        <ecNumber evidence="2">3.1.-.-</ecNumber>
    </submittedName>
</protein>
<dbReference type="Proteomes" id="UP001595868">
    <property type="component" value="Unassembled WGS sequence"/>
</dbReference>
<evidence type="ECO:0000313" key="2">
    <source>
        <dbReference type="EMBL" id="MFC4108789.1"/>
    </source>
</evidence>
<keyword evidence="2" id="KW-0378">Hydrolase</keyword>
<gene>
    <name evidence="2" type="ORF">ACFOX0_23000</name>
</gene>
<dbReference type="InterPro" id="IPR029058">
    <property type="entry name" value="AB_hydrolase_fold"/>
</dbReference>
<dbReference type="SUPFAM" id="SSF53474">
    <property type="entry name" value="alpha/beta-Hydrolases"/>
    <property type="match status" value="1"/>
</dbReference>
<dbReference type="EC" id="3.1.-.-" evidence="2"/>
<sequence>MGEMVSYPGADGNAEGYLALPEGGGDRPAVLVLHEAWGLLPHIRSVADRFAEAGFVALAPDLFRGATASEREQGRKLVAELPADRAAGDLTGAAGFLAGRPEVTGRVAAVGFSTGGSLALWSVTLTDRIVAAAAFYPSLRWGQLDPDWSGYAGRDALVHCSEADGTSAAEHIKAVRQGVEAAGGCCRLYDYPDTKHSFFNDDRPERFDQPAAGRAWARTLEFLRARVG</sequence>
<proteinExistence type="predicted"/>
<dbReference type="PANTHER" id="PTHR46623">
    <property type="entry name" value="CARBOXYMETHYLENEBUTENOLIDASE-RELATED"/>
    <property type="match status" value="1"/>
</dbReference>
<evidence type="ECO:0000259" key="1">
    <source>
        <dbReference type="Pfam" id="PF01738"/>
    </source>
</evidence>
<reference evidence="3" key="1">
    <citation type="journal article" date="2019" name="Int. J. Syst. Evol. Microbiol.">
        <title>The Global Catalogue of Microorganisms (GCM) 10K type strain sequencing project: providing services to taxonomists for standard genome sequencing and annotation.</title>
        <authorList>
            <consortium name="The Broad Institute Genomics Platform"/>
            <consortium name="The Broad Institute Genome Sequencing Center for Infectious Disease"/>
            <person name="Wu L."/>
            <person name="Ma J."/>
        </authorList>
    </citation>
    <scope>NUCLEOTIDE SEQUENCE [LARGE SCALE GENOMIC DNA]</scope>
    <source>
        <strain evidence="3">2902at01</strain>
    </source>
</reference>
<feature type="domain" description="Dienelactone hydrolase" evidence="1">
    <location>
        <begin position="15"/>
        <end position="225"/>
    </location>
</feature>
<dbReference type="Pfam" id="PF01738">
    <property type="entry name" value="DLH"/>
    <property type="match status" value="1"/>
</dbReference>